<feature type="domain" description="Helicase C-terminal" evidence="14">
    <location>
        <begin position="1426"/>
        <end position="1590"/>
    </location>
</feature>
<dbReference type="Gene3D" id="1.10.730.10">
    <property type="entry name" value="Isoleucyl-tRNA Synthetase, Domain 1"/>
    <property type="match status" value="1"/>
</dbReference>
<dbReference type="Pfam" id="PF00097">
    <property type="entry name" value="zf-C3HC4"/>
    <property type="match status" value="1"/>
</dbReference>
<evidence type="ECO:0000259" key="13">
    <source>
        <dbReference type="PROSITE" id="PS51192"/>
    </source>
</evidence>
<accession>A0A9P6G3F9</accession>
<dbReference type="InterPro" id="IPR049730">
    <property type="entry name" value="SNF2/RAD54-like_C"/>
</dbReference>
<evidence type="ECO:0000256" key="2">
    <source>
        <dbReference type="ARBA" id="ARBA00007025"/>
    </source>
</evidence>
<dbReference type="InterPro" id="IPR018957">
    <property type="entry name" value="Znf_C3HC4_RING-type"/>
</dbReference>
<dbReference type="SMART" id="SM00490">
    <property type="entry name" value="HELICc"/>
    <property type="match status" value="1"/>
</dbReference>
<keyword evidence="16" id="KW-1185">Reference proteome</keyword>
<dbReference type="PANTHER" id="PTHR45626">
    <property type="entry name" value="TRANSCRIPTION TERMINATION FACTOR 2-RELATED"/>
    <property type="match status" value="1"/>
</dbReference>
<evidence type="ECO:0000256" key="1">
    <source>
        <dbReference type="ARBA" id="ARBA00004123"/>
    </source>
</evidence>
<dbReference type="PROSITE" id="PS50089">
    <property type="entry name" value="ZF_RING_2"/>
    <property type="match status" value="1"/>
</dbReference>
<dbReference type="OrthoDB" id="448448at2759"/>
<dbReference type="CDD" id="cd16449">
    <property type="entry name" value="RING-HC"/>
    <property type="match status" value="1"/>
</dbReference>
<feature type="compositionally biased region" description="Low complexity" evidence="11">
    <location>
        <begin position="844"/>
        <end position="862"/>
    </location>
</feature>
<dbReference type="EMBL" id="JAABOA010000021">
    <property type="protein sequence ID" value="KAF9586528.1"/>
    <property type="molecule type" value="Genomic_DNA"/>
</dbReference>
<feature type="region of interest" description="Disordered" evidence="11">
    <location>
        <begin position="908"/>
        <end position="935"/>
    </location>
</feature>
<dbReference type="SUPFAM" id="SSF52540">
    <property type="entry name" value="P-loop containing nucleoside triphosphate hydrolases"/>
    <property type="match status" value="2"/>
</dbReference>
<dbReference type="Pfam" id="PF00176">
    <property type="entry name" value="SNF2-rel_dom"/>
    <property type="match status" value="1"/>
</dbReference>
<dbReference type="GO" id="GO:0005524">
    <property type="term" value="F:ATP binding"/>
    <property type="evidence" value="ECO:0007669"/>
    <property type="project" value="UniProtKB-KW"/>
</dbReference>
<keyword evidence="8" id="KW-0862">Zinc</keyword>
<feature type="domain" description="Helicase ATP-binding" evidence="13">
    <location>
        <begin position="991"/>
        <end position="1181"/>
    </location>
</feature>
<dbReference type="InterPro" id="IPR038718">
    <property type="entry name" value="SNF2-like_sf"/>
</dbReference>
<evidence type="ECO:0000256" key="9">
    <source>
        <dbReference type="ARBA" id="ARBA00022840"/>
    </source>
</evidence>
<evidence type="ECO:0000256" key="8">
    <source>
        <dbReference type="ARBA" id="ARBA00022833"/>
    </source>
</evidence>
<feature type="compositionally biased region" description="Low complexity" evidence="11">
    <location>
        <begin position="777"/>
        <end position="805"/>
    </location>
</feature>
<evidence type="ECO:0000259" key="14">
    <source>
        <dbReference type="PROSITE" id="PS51194"/>
    </source>
</evidence>
<dbReference type="PROSITE" id="PS51192">
    <property type="entry name" value="HELICASE_ATP_BIND_1"/>
    <property type="match status" value="1"/>
</dbReference>
<evidence type="ECO:0000256" key="5">
    <source>
        <dbReference type="ARBA" id="ARBA00022771"/>
    </source>
</evidence>
<dbReference type="PROSITE" id="PS51194">
    <property type="entry name" value="HELICASE_CTER"/>
    <property type="match status" value="1"/>
</dbReference>
<dbReference type="GO" id="GO:0005737">
    <property type="term" value="C:cytoplasm"/>
    <property type="evidence" value="ECO:0007669"/>
    <property type="project" value="TreeGrafter"/>
</dbReference>
<reference evidence="15" key="1">
    <citation type="journal article" date="2020" name="Fungal Divers.">
        <title>Resolving the Mortierellaceae phylogeny through synthesis of multi-gene phylogenetics and phylogenomics.</title>
        <authorList>
            <person name="Vandepol N."/>
            <person name="Liber J."/>
            <person name="Desiro A."/>
            <person name="Na H."/>
            <person name="Kennedy M."/>
            <person name="Barry K."/>
            <person name="Grigoriev I.V."/>
            <person name="Miller A.N."/>
            <person name="O'Donnell K."/>
            <person name="Stajich J.E."/>
            <person name="Bonito G."/>
        </authorList>
    </citation>
    <scope>NUCLEOTIDE SEQUENCE</scope>
    <source>
        <strain evidence="15">KOD1015</strain>
    </source>
</reference>
<evidence type="ECO:0000259" key="12">
    <source>
        <dbReference type="PROSITE" id="PS50089"/>
    </source>
</evidence>
<dbReference type="SMART" id="SM00487">
    <property type="entry name" value="DEXDc"/>
    <property type="match status" value="1"/>
</dbReference>
<comment type="subcellular location">
    <subcellularLocation>
        <location evidence="1">Nucleus</location>
    </subcellularLocation>
</comment>
<evidence type="ECO:0000313" key="15">
    <source>
        <dbReference type="EMBL" id="KAF9586528.1"/>
    </source>
</evidence>
<name>A0A9P6G3F9_9FUNG</name>
<dbReference type="InterPro" id="IPR002464">
    <property type="entry name" value="DNA/RNA_helicase_DEAH_CS"/>
</dbReference>
<organism evidence="15 16">
    <name type="scientific">Lunasporangiospora selenospora</name>
    <dbReference type="NCBI Taxonomy" id="979761"/>
    <lineage>
        <taxon>Eukaryota</taxon>
        <taxon>Fungi</taxon>
        <taxon>Fungi incertae sedis</taxon>
        <taxon>Mucoromycota</taxon>
        <taxon>Mortierellomycotina</taxon>
        <taxon>Mortierellomycetes</taxon>
        <taxon>Mortierellales</taxon>
        <taxon>Mortierellaceae</taxon>
        <taxon>Lunasporangiospora</taxon>
    </lineage>
</organism>
<dbReference type="Gene3D" id="3.30.40.10">
    <property type="entry name" value="Zinc/RING finger domain, C3HC4 (zinc finger)"/>
    <property type="match status" value="1"/>
</dbReference>
<dbReference type="GO" id="GO:0008270">
    <property type="term" value="F:zinc ion binding"/>
    <property type="evidence" value="ECO:0007669"/>
    <property type="project" value="UniProtKB-KW"/>
</dbReference>
<dbReference type="InterPro" id="IPR013083">
    <property type="entry name" value="Znf_RING/FYVE/PHD"/>
</dbReference>
<comment type="caution">
    <text evidence="15">The sequence shown here is derived from an EMBL/GenBank/DDBJ whole genome shotgun (WGS) entry which is preliminary data.</text>
</comment>
<dbReference type="GO" id="GO:0016787">
    <property type="term" value="F:hydrolase activity"/>
    <property type="evidence" value="ECO:0007669"/>
    <property type="project" value="UniProtKB-KW"/>
</dbReference>
<dbReference type="Proteomes" id="UP000780801">
    <property type="component" value="Unassembled WGS sequence"/>
</dbReference>
<dbReference type="SMART" id="SM00184">
    <property type="entry name" value="RING"/>
    <property type="match status" value="1"/>
</dbReference>
<dbReference type="GO" id="GO:0008094">
    <property type="term" value="F:ATP-dependent activity, acting on DNA"/>
    <property type="evidence" value="ECO:0007669"/>
    <property type="project" value="TreeGrafter"/>
</dbReference>
<keyword evidence="3" id="KW-0479">Metal-binding</keyword>
<dbReference type="InterPro" id="IPR014001">
    <property type="entry name" value="Helicase_ATP-bd"/>
</dbReference>
<dbReference type="PROSITE" id="PS00518">
    <property type="entry name" value="ZF_RING_1"/>
    <property type="match status" value="1"/>
</dbReference>
<evidence type="ECO:0000256" key="11">
    <source>
        <dbReference type="SAM" id="MobiDB-lite"/>
    </source>
</evidence>
<keyword evidence="5 10" id="KW-0863">Zinc-finger</keyword>
<evidence type="ECO:0000256" key="7">
    <source>
        <dbReference type="ARBA" id="ARBA00022806"/>
    </source>
</evidence>
<dbReference type="GO" id="GO:0006420">
    <property type="term" value="P:arginyl-tRNA aminoacylation"/>
    <property type="evidence" value="ECO:0007669"/>
    <property type="project" value="InterPro"/>
</dbReference>
<dbReference type="InterPro" id="IPR001841">
    <property type="entry name" value="Znf_RING"/>
</dbReference>
<dbReference type="SMART" id="SM00836">
    <property type="entry name" value="DALR_1"/>
    <property type="match status" value="1"/>
</dbReference>
<keyword evidence="9" id="KW-0067">ATP-binding</keyword>
<proteinExistence type="inferred from homology"/>
<comment type="similarity">
    <text evidence="2">Belongs to the SNF2/RAD54 helicase family.</text>
</comment>
<evidence type="ECO:0000256" key="4">
    <source>
        <dbReference type="ARBA" id="ARBA00022741"/>
    </source>
</evidence>
<protein>
    <submittedName>
        <fullName evidence="15">Uncharacterized protein</fullName>
    </submittedName>
</protein>
<dbReference type="Pfam" id="PF00271">
    <property type="entry name" value="Helicase_C"/>
    <property type="match status" value="1"/>
</dbReference>
<feature type="region of interest" description="Disordered" evidence="11">
    <location>
        <begin position="772"/>
        <end position="812"/>
    </location>
</feature>
<dbReference type="InterPro" id="IPR009080">
    <property type="entry name" value="tRNAsynth_Ia_anticodon-bd"/>
</dbReference>
<dbReference type="InterPro" id="IPR027417">
    <property type="entry name" value="P-loop_NTPase"/>
</dbReference>
<dbReference type="Pfam" id="PF05746">
    <property type="entry name" value="DALR_1"/>
    <property type="match status" value="1"/>
</dbReference>
<sequence length="1595" mass="177489">MLPRLVNKEESTLTVFRRAIATHLARTLEKSEQEIVPIVQLNTTFHRSGYSIFLVVLKRLGPLDDATTQKCLELGVDTREYIRGVRLVKGLLLFDPDTTQLVQLTVRRIYKLLGPEEAQTHAAPAETEQPKSGDGIEIALGKRPRDRAEDPIVLVDGSKTQEVENAYSSLRRIILVGVIARMATSSTLSLTKVILDKNDYNSELSLFNELDIVYKDSNPTLKELTSASTNGHEYDRDYLGIIRKALQDNSDIKAVFKTGEDGSGTWTVDLSTQRLGQNVKVFTSTANSVEEPTALIKRIISLAKQFEDYPACSRYLWIVPDASRQFAERALYLAKAIFHERPDSGSERTRPWPQLIEPIYYGPVSGSLPVLGVELSDDMTKADGGDYAKILHYANARMREQVVENRGEGDLDDDDDDSRPAMDEEKVSRLATILSLSALSIACTGLRRERKLSLDMIKVLSGKGSNGIFLQYMLSRLCGIERKATVELDPGTDVALLCPYPESLHLAVLIAEWEDVVLSVRDSLEPSLLVNLLFEIASQVGQANRVLRVKGMGDSVAKARWLLFWAAKRVLEESFTVFGLESAKEMRDGHWRAVRPLDFDDSEMGHPNKRHSFELNRSSNIAEGSDRSILRNTSRNVSSCSTSFSEDEDPQEPFLGLAFGSINELDDWYDFALDCHDVHQSHSDLTTTLDSLQVSSSLGSMQFTEQGNFNSELDLANFSFLWPPVEIPQLELDAASEDHSASQMRSSSPLFGLHYATKPPQITSDMIGQDKRANLATSSSTSSSSSSSSSSTSPSSTSSSSSASSNQDVSTSGLMTSSVLGSNITSLTNETLPFGIGYNGEGRSSNTQGGSTGNSNNSSASNREVPASTLSTTSIFGSDLASFASTFLPLGFDDNGYAIGSYNLNSSVGSTRYSNGTEGSRDRNRSVGESGAEANSELHYTRNGKAILSLLDGIESNEEAEGEKRISTPEGMAPHIELYEYQKAGLAWLQSKEAGPNRGGILGDDMGLGKTLQAISLIVSRPAESIQQTTDWSYASSHLPPEEARMPIKTTLVIVPLALMYQWQGELERVTRPGHLKVFVYYGRDRFERGTRTKISPKVLSEYDALKDDFCKEEHLVFGPLCLVKFHRVVIDEAHEIKNHRTKASQACAALAADYRWCLTGTPIQNNIVELYSLIRFLRIEPYCEWREFQKTFTDGKNKSTQAIFQRVQVLLKAICLRRTKSKKIDNKPILVLPTRHFQKHTIQFSEDERAFYTALNDRTQRRVNAYLRQGTMTKNYSCMLQLLLRLRQACCHPHLIKDLEVVEKPQNVQDLLNGLVQSVLHRLLENDTEAAECPICMDVNDDNVILNKCGHVFCRDCITAHLSLRTKNVGPCPQCRAESSLIDFIPVKDFNRRFKPESLVDSVSDGETEDDKAIEDVDPWLSSSKVIRMIEIVEDAKAKGEKTVVFSQFTGFLSVMERPLREKGIGFLRYDGKMDAKARNEAVQKMSSDPRYSVILVSLKCGAMGLNLTAANHVILMDPWWNPAVGNQAIDRIYRIGQTREVYVHQLCVEDTVEDRILTMQIRKQDMINSALGEGGASQITKFGVNELLYLFRG</sequence>
<dbReference type="CDD" id="cd18793">
    <property type="entry name" value="SF2_C_SNF"/>
    <property type="match status" value="1"/>
</dbReference>
<dbReference type="InterPro" id="IPR008909">
    <property type="entry name" value="DALR_anticod-bd"/>
</dbReference>
<dbReference type="SUPFAM" id="SSF57850">
    <property type="entry name" value="RING/U-box"/>
    <property type="match status" value="1"/>
</dbReference>
<feature type="region of interest" description="Disordered" evidence="11">
    <location>
        <begin position="403"/>
        <end position="423"/>
    </location>
</feature>
<evidence type="ECO:0000256" key="6">
    <source>
        <dbReference type="ARBA" id="ARBA00022801"/>
    </source>
</evidence>
<keyword evidence="4" id="KW-0547">Nucleotide-binding</keyword>
<dbReference type="GO" id="GO:0004386">
    <property type="term" value="F:helicase activity"/>
    <property type="evidence" value="ECO:0007669"/>
    <property type="project" value="UniProtKB-KW"/>
</dbReference>
<gene>
    <name evidence="15" type="ORF">BGW38_003000</name>
</gene>
<evidence type="ECO:0000256" key="10">
    <source>
        <dbReference type="PROSITE-ProRule" id="PRU00175"/>
    </source>
</evidence>
<evidence type="ECO:0000313" key="16">
    <source>
        <dbReference type="Proteomes" id="UP000780801"/>
    </source>
</evidence>
<dbReference type="GO" id="GO:0000724">
    <property type="term" value="P:double-strand break repair via homologous recombination"/>
    <property type="evidence" value="ECO:0007669"/>
    <property type="project" value="TreeGrafter"/>
</dbReference>
<dbReference type="CDD" id="cd18008">
    <property type="entry name" value="DEXDc_SHPRH-like"/>
    <property type="match status" value="1"/>
</dbReference>
<dbReference type="GO" id="GO:0005634">
    <property type="term" value="C:nucleus"/>
    <property type="evidence" value="ECO:0007669"/>
    <property type="project" value="UniProtKB-SubCell"/>
</dbReference>
<dbReference type="Gene3D" id="3.40.50.300">
    <property type="entry name" value="P-loop containing nucleotide triphosphate hydrolases"/>
    <property type="match status" value="1"/>
</dbReference>
<keyword evidence="6" id="KW-0378">Hydrolase</keyword>
<feature type="compositionally biased region" description="Polar residues" evidence="11">
    <location>
        <begin position="908"/>
        <end position="918"/>
    </location>
</feature>
<feature type="domain" description="RING-type" evidence="12">
    <location>
        <begin position="1334"/>
        <end position="1377"/>
    </location>
</feature>
<dbReference type="Gene3D" id="3.40.50.10810">
    <property type="entry name" value="Tandem AAA-ATPase domain"/>
    <property type="match status" value="1"/>
</dbReference>
<dbReference type="InterPro" id="IPR017907">
    <property type="entry name" value="Znf_RING_CS"/>
</dbReference>
<dbReference type="PROSITE" id="PS00690">
    <property type="entry name" value="DEAH_ATP_HELICASE"/>
    <property type="match status" value="1"/>
</dbReference>
<keyword evidence="7" id="KW-0347">Helicase</keyword>
<dbReference type="PANTHER" id="PTHR45626:SF16">
    <property type="entry name" value="ATP-DEPENDENT HELICASE ULS1"/>
    <property type="match status" value="1"/>
</dbReference>
<dbReference type="InterPro" id="IPR000330">
    <property type="entry name" value="SNF2_N"/>
</dbReference>
<dbReference type="InterPro" id="IPR050628">
    <property type="entry name" value="SNF2_RAD54_helicase_TF"/>
</dbReference>
<dbReference type="InterPro" id="IPR001650">
    <property type="entry name" value="Helicase_C-like"/>
</dbReference>
<evidence type="ECO:0000256" key="3">
    <source>
        <dbReference type="ARBA" id="ARBA00022723"/>
    </source>
</evidence>
<dbReference type="GO" id="GO:0004814">
    <property type="term" value="F:arginine-tRNA ligase activity"/>
    <property type="evidence" value="ECO:0007669"/>
    <property type="project" value="InterPro"/>
</dbReference>
<dbReference type="SUPFAM" id="SSF47323">
    <property type="entry name" value="Anticodon-binding domain of a subclass of class I aminoacyl-tRNA synthetases"/>
    <property type="match status" value="1"/>
</dbReference>
<feature type="region of interest" description="Disordered" evidence="11">
    <location>
        <begin position="838"/>
        <end position="865"/>
    </location>
</feature>